<evidence type="ECO:0000313" key="2">
    <source>
        <dbReference type="Proteomes" id="UP000064183"/>
    </source>
</evidence>
<dbReference type="GeneID" id="27784455"/>
<sequence length="505" mass="55474">MNRVHDVIRRYKASVEVVRHGVEVFVVGDPAGARLNAAVRSLGYTVSENSSDVRGDLLRAANALRWRRMMQPQPDGFHLAVTEAASAVVREARTLRGAVADEVLLDEIAEAAQGVCQTDSPVGGELWRSIEEANPSICAVVAGSNRARAGLQDWLTSLSVPVLLPGELSDVSERVEQLYVVGPPSFFPPSLVTAPATNEVTFLMPAWFRQRAIPVSRFADQADGAIKVSIREWTFGDLSEPESPISDDEPMGDAYYPQPIWRGRISGDSEPGPDEAEAWKVLLAGNLAIWLDDGDRIRALDPSQPEGERVTYAAVKDVVPGTYLVLRDGETERGAMYEAALHLMGPRAGAIEATQRGWKTALEERLASRGVRASIAELRARGVRSAARVRAWTETTLISPKHEHDLVLLLGWLGLAAEPSHQNAMALRRAVYQVSADLREELENAVSRADLAALERDSHMSLDIQREGFRSIVAAKVLARSPYTEIVPRLRTRVPFFDRSGEWLE</sequence>
<dbReference type="STRING" id="1172567.WQO_18970"/>
<dbReference type="Proteomes" id="UP000064183">
    <property type="component" value="Chromosome"/>
</dbReference>
<organism evidence="1 2">
    <name type="scientific">Streptomyces globisporus C-1027</name>
    <dbReference type="NCBI Taxonomy" id="1172567"/>
    <lineage>
        <taxon>Bacteria</taxon>
        <taxon>Bacillati</taxon>
        <taxon>Actinomycetota</taxon>
        <taxon>Actinomycetes</taxon>
        <taxon>Kitasatosporales</taxon>
        <taxon>Streptomycetaceae</taxon>
        <taxon>Streptomyces</taxon>
    </lineage>
</organism>
<dbReference type="KEGG" id="sgb:WQO_18970"/>
<reference evidence="1 2" key="1">
    <citation type="journal article" date="2012" name="J. Bacteriol.">
        <title>Draft genome sequence of Streptomyces globisporus C-1027, which produces an antitumor antibiotic consisting of a nine-membered enediyne with a chromoprotein.</title>
        <authorList>
            <person name="Wang L."/>
            <person name="Wang S."/>
            <person name="He Q."/>
            <person name="Yu T."/>
            <person name="Li Q."/>
            <person name="Hong B."/>
        </authorList>
    </citation>
    <scope>NUCLEOTIDE SEQUENCE [LARGE SCALE GENOMIC DNA]</scope>
    <source>
        <strain evidence="1 2">C-1027</strain>
    </source>
</reference>
<dbReference type="RefSeq" id="WP_010064805.1">
    <property type="nucleotide sequence ID" value="NZ_CP013738.1"/>
</dbReference>
<proteinExistence type="predicted"/>
<name>A0A0U3KKW5_STRGL</name>
<dbReference type="AlphaFoldDB" id="A0A0U3KKW5"/>
<dbReference type="EMBL" id="CP013738">
    <property type="protein sequence ID" value="ALU95217.1"/>
    <property type="molecule type" value="Genomic_DNA"/>
</dbReference>
<evidence type="ECO:0000313" key="1">
    <source>
        <dbReference type="EMBL" id="ALU95217.1"/>
    </source>
</evidence>
<gene>
    <name evidence="1" type="ORF">WQO_18970</name>
</gene>
<accession>A0A0U3KKW5</accession>
<protein>
    <submittedName>
        <fullName evidence="1">Uncharacterized protein</fullName>
    </submittedName>
</protein>